<evidence type="ECO:0008006" key="3">
    <source>
        <dbReference type="Google" id="ProtNLM"/>
    </source>
</evidence>
<dbReference type="Proteomes" id="UP001162131">
    <property type="component" value="Unassembled WGS sequence"/>
</dbReference>
<reference evidence="1" key="1">
    <citation type="submission" date="2021-09" db="EMBL/GenBank/DDBJ databases">
        <authorList>
            <consortium name="AG Swart"/>
            <person name="Singh M."/>
            <person name="Singh A."/>
            <person name="Seah K."/>
            <person name="Emmerich C."/>
        </authorList>
    </citation>
    <scope>NUCLEOTIDE SEQUENCE</scope>
    <source>
        <strain evidence="1">ATCC30299</strain>
    </source>
</reference>
<gene>
    <name evidence="1" type="ORF">BSTOLATCC_MIC59415</name>
</gene>
<evidence type="ECO:0000313" key="1">
    <source>
        <dbReference type="EMBL" id="CAG9333598.1"/>
    </source>
</evidence>
<sequence length="315" mass="37401">MNVFKNLNLLGNILSFLNPFELFTSILLVNKSFNYASKSYWEIEKILSNMLSDIFWLPRPIENPGIHIFAGLIKHKNKRVRSMIKNLSMCNDCGRFLKKLGPNSYDIFVRPATEEEKIKLGGVNLDKIFYEKHRLIAFNKCFYLHILSNHYHKYNNIRNEDHPITLESPDPSEWYIISRYWFEFVADIGTMNLISDFKNSDEEWAYEKYLNFELIIGSCNRNSSTRQQKARIYLTSQRDAFYLVSSYQHVYFYIDRNLLELFKQSCHGICEKFSDLFWFKSRKRIAFMVLDIVKHLILANSAVIYCREAKINHLT</sequence>
<keyword evidence="2" id="KW-1185">Reference proteome</keyword>
<organism evidence="1 2">
    <name type="scientific">Blepharisma stoltei</name>
    <dbReference type="NCBI Taxonomy" id="1481888"/>
    <lineage>
        <taxon>Eukaryota</taxon>
        <taxon>Sar</taxon>
        <taxon>Alveolata</taxon>
        <taxon>Ciliophora</taxon>
        <taxon>Postciliodesmatophora</taxon>
        <taxon>Heterotrichea</taxon>
        <taxon>Heterotrichida</taxon>
        <taxon>Blepharismidae</taxon>
        <taxon>Blepharisma</taxon>
    </lineage>
</organism>
<protein>
    <recommendedName>
        <fullName evidence="3">F-box domain-containing protein</fullName>
    </recommendedName>
</protein>
<dbReference type="AlphaFoldDB" id="A0AAU9K846"/>
<evidence type="ECO:0000313" key="2">
    <source>
        <dbReference type="Proteomes" id="UP001162131"/>
    </source>
</evidence>
<name>A0AAU9K846_9CILI</name>
<dbReference type="EMBL" id="CAJZBQ010000057">
    <property type="protein sequence ID" value="CAG9333598.1"/>
    <property type="molecule type" value="Genomic_DNA"/>
</dbReference>
<accession>A0AAU9K846</accession>
<proteinExistence type="predicted"/>
<comment type="caution">
    <text evidence="1">The sequence shown here is derived from an EMBL/GenBank/DDBJ whole genome shotgun (WGS) entry which is preliminary data.</text>
</comment>